<reference evidence="1 2" key="1">
    <citation type="submission" date="2018-02" db="EMBL/GenBank/DDBJ databases">
        <title>The genomes of Aspergillus section Nigri reveals drivers in fungal speciation.</title>
        <authorList>
            <consortium name="DOE Joint Genome Institute"/>
            <person name="Vesth T.C."/>
            <person name="Nybo J."/>
            <person name="Theobald S."/>
            <person name="Brandl J."/>
            <person name="Frisvad J.C."/>
            <person name="Nielsen K.F."/>
            <person name="Lyhne E.K."/>
            <person name="Kogle M.E."/>
            <person name="Kuo A."/>
            <person name="Riley R."/>
            <person name="Clum A."/>
            <person name="Nolan M."/>
            <person name="Lipzen A."/>
            <person name="Salamov A."/>
            <person name="Henrissat B."/>
            <person name="Wiebenga A."/>
            <person name="De vries R.P."/>
            <person name="Grigoriev I.V."/>
            <person name="Mortensen U.H."/>
            <person name="Andersen M.R."/>
            <person name="Baker S.E."/>
        </authorList>
    </citation>
    <scope>NUCLEOTIDE SEQUENCE [LARGE SCALE GENOMIC DNA]</scope>
    <source>
        <strain evidence="1 2">CBS 707.79</strain>
    </source>
</reference>
<dbReference type="STRING" id="1448320.A0A319DJZ4"/>
<name>A0A319DJZ4_9EURO</name>
<evidence type="ECO:0000313" key="1">
    <source>
        <dbReference type="EMBL" id="PYH91583.1"/>
    </source>
</evidence>
<accession>A0A319DJZ4</accession>
<dbReference type="OrthoDB" id="4177740at2759"/>
<gene>
    <name evidence="1" type="ORF">BO71DRAFT_486103</name>
</gene>
<protein>
    <submittedName>
        <fullName evidence="1">Uncharacterized protein</fullName>
    </submittedName>
</protein>
<keyword evidence="2" id="KW-1185">Reference proteome</keyword>
<evidence type="ECO:0000313" key="2">
    <source>
        <dbReference type="Proteomes" id="UP000247810"/>
    </source>
</evidence>
<proteinExistence type="predicted"/>
<dbReference type="VEuPathDB" id="FungiDB:BO71DRAFT_486103"/>
<sequence length="217" mass="25428">MPEEPADRRERRRVLMELEAKIDGLPVHEVAISQLAEMKILVQPMALNEKSDIKPLFFAPYRSYPELEDDVVERKFPDLGDYTRTWKYIEYISDPLWTGKAIGDYSVYKDLYQYPQPEFGVSRMTSIDGKEYPHSKIVSYNNLNGNDNELLRGELLIILRLMLEQLRKRRLLDHMVAPVLLFSLMGPQHARAIEAYYDGKDLILRATKLYDFRTKNV</sequence>
<dbReference type="EMBL" id="KZ825940">
    <property type="protein sequence ID" value="PYH91583.1"/>
    <property type="molecule type" value="Genomic_DNA"/>
</dbReference>
<dbReference type="Proteomes" id="UP000247810">
    <property type="component" value="Unassembled WGS sequence"/>
</dbReference>
<dbReference type="AlphaFoldDB" id="A0A319DJZ4"/>
<organism evidence="1 2">
    <name type="scientific">Aspergillus ellipticus CBS 707.79</name>
    <dbReference type="NCBI Taxonomy" id="1448320"/>
    <lineage>
        <taxon>Eukaryota</taxon>
        <taxon>Fungi</taxon>
        <taxon>Dikarya</taxon>
        <taxon>Ascomycota</taxon>
        <taxon>Pezizomycotina</taxon>
        <taxon>Eurotiomycetes</taxon>
        <taxon>Eurotiomycetidae</taxon>
        <taxon>Eurotiales</taxon>
        <taxon>Aspergillaceae</taxon>
        <taxon>Aspergillus</taxon>
        <taxon>Aspergillus subgen. Circumdati</taxon>
    </lineage>
</organism>